<evidence type="ECO:0000313" key="1">
    <source>
        <dbReference type="EMBL" id="SCC14056.1"/>
    </source>
</evidence>
<evidence type="ECO:0000313" key="2">
    <source>
        <dbReference type="Proteomes" id="UP000199268"/>
    </source>
</evidence>
<sequence>MNRITKAYFVTLTSGLMTFGATNIVNFSNNSSSSVFADKNKVQNIDINDLTSSDSNGSLKPGYYKTNVEFTNQNTWFSKKGHKVVTVKTSTNDNMSILATKKQFNKLKDGTQATVTLQAKKENIDGAKIINLYIKKLNIISGGTSAHQKTIDALNAKKDELNQSTQQSSGVDIIESFNEVSHNIFNIQLDSSAINGTNMEIKSLINSINKQLVDTYQNTTDGAPTMEYYVGNTKIAVNRILDPTQVKIEN</sequence>
<dbReference type="AlphaFoldDB" id="A0A1C4C4K5"/>
<keyword evidence="2" id="KW-1185">Reference proteome</keyword>
<dbReference type="STRING" id="1505725.GA0061074_1227"/>
<dbReference type="RefSeq" id="WP_092464017.1">
    <property type="nucleotide sequence ID" value="NZ_BJEE01000011.1"/>
</dbReference>
<name>A0A1C4C4K5_9LACO</name>
<protein>
    <submittedName>
        <fullName evidence="1">Uncharacterized protein</fullName>
    </submittedName>
</protein>
<organism evidence="1 2">
    <name type="scientific">Weissella bombi</name>
    <dbReference type="NCBI Taxonomy" id="1505725"/>
    <lineage>
        <taxon>Bacteria</taxon>
        <taxon>Bacillati</taxon>
        <taxon>Bacillota</taxon>
        <taxon>Bacilli</taxon>
        <taxon>Lactobacillales</taxon>
        <taxon>Lactobacillaceae</taxon>
        <taxon>Weissella</taxon>
    </lineage>
</organism>
<dbReference type="Proteomes" id="UP000199268">
    <property type="component" value="Unassembled WGS sequence"/>
</dbReference>
<dbReference type="EMBL" id="FMAO01000022">
    <property type="protein sequence ID" value="SCC14056.1"/>
    <property type="molecule type" value="Genomic_DNA"/>
</dbReference>
<gene>
    <name evidence="1" type="ORF">GA0061074_1227</name>
</gene>
<accession>A0A1C4C4K5</accession>
<proteinExistence type="predicted"/>
<reference evidence="2" key="1">
    <citation type="submission" date="2016-08" db="EMBL/GenBank/DDBJ databases">
        <authorList>
            <person name="Varghese N."/>
            <person name="Submissions Spin"/>
        </authorList>
    </citation>
    <scope>NUCLEOTIDE SEQUENCE [LARGE SCALE GENOMIC DNA]</scope>
    <source>
        <strain evidence="2">R-53094</strain>
    </source>
</reference>